<sequence length="130" mass="14865">MRSKIASQVVVLPRSRIPEQKIIQPLQEGNVTLTVAQTLAIRLGQQMTATPSAHYGMSARRNKLSPPIKMRDATTAERAYAFMHIPKGAARKPPPSNLRIVDIEEWDRRLFKKMSGWVRQKVQRTYLTEK</sequence>
<dbReference type="OrthoDB" id="3138284at2759"/>
<dbReference type="EMBL" id="KN824280">
    <property type="protein sequence ID" value="KIM32369.1"/>
    <property type="molecule type" value="Genomic_DNA"/>
</dbReference>
<dbReference type="HOGENOM" id="CLU_1939435_0_0_1"/>
<reference evidence="2" key="2">
    <citation type="submission" date="2015-01" db="EMBL/GenBank/DDBJ databases">
        <title>Evolutionary Origins and Diversification of the Mycorrhizal Mutualists.</title>
        <authorList>
            <consortium name="DOE Joint Genome Institute"/>
            <consortium name="Mycorrhizal Genomics Consortium"/>
            <person name="Kohler A."/>
            <person name="Kuo A."/>
            <person name="Nagy L.G."/>
            <person name="Floudas D."/>
            <person name="Copeland A."/>
            <person name="Barry K.W."/>
            <person name="Cichocki N."/>
            <person name="Veneault-Fourrey C."/>
            <person name="LaButti K."/>
            <person name="Lindquist E.A."/>
            <person name="Lipzen A."/>
            <person name="Lundell T."/>
            <person name="Morin E."/>
            <person name="Murat C."/>
            <person name="Riley R."/>
            <person name="Ohm R."/>
            <person name="Sun H."/>
            <person name="Tunlid A."/>
            <person name="Henrissat B."/>
            <person name="Grigoriev I.V."/>
            <person name="Hibbett D.S."/>
            <person name="Martin F."/>
        </authorList>
    </citation>
    <scope>NUCLEOTIDE SEQUENCE [LARGE SCALE GENOMIC DNA]</scope>
    <source>
        <strain evidence="2">MAFF 305830</strain>
    </source>
</reference>
<dbReference type="Proteomes" id="UP000054097">
    <property type="component" value="Unassembled WGS sequence"/>
</dbReference>
<organism evidence="1 2">
    <name type="scientific">Serendipita vermifera MAFF 305830</name>
    <dbReference type="NCBI Taxonomy" id="933852"/>
    <lineage>
        <taxon>Eukaryota</taxon>
        <taxon>Fungi</taxon>
        <taxon>Dikarya</taxon>
        <taxon>Basidiomycota</taxon>
        <taxon>Agaricomycotina</taxon>
        <taxon>Agaricomycetes</taxon>
        <taxon>Sebacinales</taxon>
        <taxon>Serendipitaceae</taxon>
        <taxon>Serendipita</taxon>
    </lineage>
</organism>
<evidence type="ECO:0000313" key="1">
    <source>
        <dbReference type="EMBL" id="KIM32369.1"/>
    </source>
</evidence>
<gene>
    <name evidence="1" type="ORF">M408DRAFT_326961</name>
</gene>
<evidence type="ECO:0000313" key="2">
    <source>
        <dbReference type="Proteomes" id="UP000054097"/>
    </source>
</evidence>
<proteinExistence type="predicted"/>
<keyword evidence="2" id="KW-1185">Reference proteome</keyword>
<name>A0A0C3BJV2_SERVB</name>
<reference evidence="1 2" key="1">
    <citation type="submission" date="2014-04" db="EMBL/GenBank/DDBJ databases">
        <authorList>
            <consortium name="DOE Joint Genome Institute"/>
            <person name="Kuo A."/>
            <person name="Zuccaro A."/>
            <person name="Kohler A."/>
            <person name="Nagy L.G."/>
            <person name="Floudas D."/>
            <person name="Copeland A."/>
            <person name="Barry K.W."/>
            <person name="Cichocki N."/>
            <person name="Veneault-Fourrey C."/>
            <person name="LaButti K."/>
            <person name="Lindquist E.A."/>
            <person name="Lipzen A."/>
            <person name="Lundell T."/>
            <person name="Morin E."/>
            <person name="Murat C."/>
            <person name="Sun H."/>
            <person name="Tunlid A."/>
            <person name="Henrissat B."/>
            <person name="Grigoriev I.V."/>
            <person name="Hibbett D.S."/>
            <person name="Martin F."/>
            <person name="Nordberg H.P."/>
            <person name="Cantor M.N."/>
            <person name="Hua S.X."/>
        </authorList>
    </citation>
    <scope>NUCLEOTIDE SEQUENCE [LARGE SCALE GENOMIC DNA]</scope>
    <source>
        <strain evidence="1 2">MAFF 305830</strain>
    </source>
</reference>
<protein>
    <submittedName>
        <fullName evidence="1">Uncharacterized protein</fullName>
    </submittedName>
</protein>
<accession>A0A0C3BJV2</accession>
<dbReference type="AlphaFoldDB" id="A0A0C3BJV2"/>